<dbReference type="InterPro" id="IPR036291">
    <property type="entry name" value="NAD(P)-bd_dom_sf"/>
</dbReference>
<dbReference type="InterPro" id="IPR004104">
    <property type="entry name" value="Gfo/Idh/MocA-like_OxRdtase_C"/>
</dbReference>
<feature type="domain" description="Gfo/Idh/MocA-like oxidoreductase N-terminal" evidence="1">
    <location>
        <begin position="35"/>
        <end position="157"/>
    </location>
</feature>
<organism evidence="3 4">
    <name type="scientific">Maribellus comscasis</name>
    <dbReference type="NCBI Taxonomy" id="2681766"/>
    <lineage>
        <taxon>Bacteria</taxon>
        <taxon>Pseudomonadati</taxon>
        <taxon>Bacteroidota</taxon>
        <taxon>Bacteroidia</taxon>
        <taxon>Marinilabiliales</taxon>
        <taxon>Prolixibacteraceae</taxon>
        <taxon>Maribellus</taxon>
    </lineage>
</organism>
<accession>A0A6I6K2U4</accession>
<dbReference type="GO" id="GO:0000166">
    <property type="term" value="F:nucleotide binding"/>
    <property type="evidence" value="ECO:0007669"/>
    <property type="project" value="InterPro"/>
</dbReference>
<dbReference type="InterPro" id="IPR051450">
    <property type="entry name" value="Gfo/Idh/MocA_Oxidoreductases"/>
</dbReference>
<dbReference type="Gene3D" id="3.40.50.720">
    <property type="entry name" value="NAD(P)-binding Rossmann-like Domain"/>
    <property type="match status" value="1"/>
</dbReference>
<evidence type="ECO:0000313" key="4">
    <source>
        <dbReference type="Proteomes" id="UP000428260"/>
    </source>
</evidence>
<dbReference type="EMBL" id="CP046401">
    <property type="protein sequence ID" value="QGY47979.1"/>
    <property type="molecule type" value="Genomic_DNA"/>
</dbReference>
<keyword evidence="4" id="KW-1185">Reference proteome</keyword>
<proteinExistence type="predicted"/>
<dbReference type="PANTHER" id="PTHR43377:SF2">
    <property type="entry name" value="BINDING ROSSMANN FOLD OXIDOREDUCTASE, PUTATIVE (AFU_ORTHOLOGUE AFUA_4G00560)-RELATED"/>
    <property type="match status" value="1"/>
</dbReference>
<dbReference type="AlphaFoldDB" id="A0A6I6K2U4"/>
<dbReference type="KEGG" id="mcos:GM418_31285"/>
<dbReference type="Proteomes" id="UP000428260">
    <property type="component" value="Chromosome"/>
</dbReference>
<dbReference type="PANTHER" id="PTHR43377">
    <property type="entry name" value="BILIVERDIN REDUCTASE A"/>
    <property type="match status" value="1"/>
</dbReference>
<dbReference type="Gene3D" id="3.30.360.10">
    <property type="entry name" value="Dihydrodipicolinate Reductase, domain 2"/>
    <property type="match status" value="1"/>
</dbReference>
<protein>
    <submittedName>
        <fullName evidence="3">Gfo/Idh/MocA family oxidoreductase</fullName>
    </submittedName>
</protein>
<dbReference type="SUPFAM" id="SSF51735">
    <property type="entry name" value="NAD(P)-binding Rossmann-fold domains"/>
    <property type="match status" value="1"/>
</dbReference>
<evidence type="ECO:0000259" key="2">
    <source>
        <dbReference type="Pfam" id="PF02894"/>
    </source>
</evidence>
<evidence type="ECO:0000259" key="1">
    <source>
        <dbReference type="Pfam" id="PF01408"/>
    </source>
</evidence>
<dbReference type="RefSeq" id="WP_158872339.1">
    <property type="nucleotide sequence ID" value="NZ_CP046401.1"/>
</dbReference>
<reference evidence="3 4" key="1">
    <citation type="submission" date="2019-11" db="EMBL/GenBank/DDBJ databases">
        <authorList>
            <person name="Zheng R.K."/>
            <person name="Sun C.M."/>
        </authorList>
    </citation>
    <scope>NUCLEOTIDE SEQUENCE [LARGE SCALE GENOMIC DNA]</scope>
    <source>
        <strain evidence="3 4">WC007</strain>
    </source>
</reference>
<dbReference type="SUPFAM" id="SSF55347">
    <property type="entry name" value="Glyceraldehyde-3-phosphate dehydrogenase-like, C-terminal domain"/>
    <property type="match status" value="1"/>
</dbReference>
<feature type="domain" description="Gfo/Idh/MocA-like oxidoreductase C-terminal" evidence="2">
    <location>
        <begin position="169"/>
        <end position="452"/>
    </location>
</feature>
<dbReference type="Pfam" id="PF01408">
    <property type="entry name" value="GFO_IDH_MocA"/>
    <property type="match status" value="1"/>
</dbReference>
<name>A0A6I6K2U4_9BACT</name>
<evidence type="ECO:0000313" key="3">
    <source>
        <dbReference type="EMBL" id="QGY47979.1"/>
    </source>
</evidence>
<sequence length="466" mass="53308">MKRREFIKTSAGAAIGASVLNNPVSASVSKATKRKLVLVGTGVRGTSFWGRNIVQNYGDITEFVGLCDINPGRLELAKEYMGVNCPVYTDFDKMIAETKPDLVVVTTVDATHHEYIIRAMELGVDVLTEKPLTTDEAKAQAIIDTEKKTGRKVIVGFNYRYGTLFSAIKEELAKKPIGEVTSVDFHWYLNTYHGADYFRRWHGERDKSGTLLVHKATHHFDLLNWLIDSDPVEVVAHGALEHYGKNNKFRGLNCRNCAYTDKCKFYWDIKKSERSYKLYVENEKYDGYIRDNCLWREDVDIYDKMAVQIKYANNVQVSYSLTTYSPYEGWRIAFNGKDGRLESWEDIPWRRQDKINQAELHAAEMNQGEDKNTRYDEIFIMNNFNPEYQMKKVVASRGGHGGGDARLQDKIFRDPNMPDPYKHAATSRDGVMSAIIGIAARKSIEEQRVVKIEELTTIKPHPTRNV</sequence>
<gene>
    <name evidence="3" type="ORF">GM418_31285</name>
</gene>
<dbReference type="InterPro" id="IPR000683">
    <property type="entry name" value="Gfo/Idh/MocA-like_OxRdtase_N"/>
</dbReference>
<dbReference type="Pfam" id="PF02894">
    <property type="entry name" value="GFO_IDH_MocA_C"/>
    <property type="match status" value="1"/>
</dbReference>